<name>V4UNL3_CITCL</name>
<dbReference type="EMBL" id="KI536925">
    <property type="protein sequence ID" value="ESR41034.1"/>
    <property type="molecule type" value="Genomic_DNA"/>
</dbReference>
<reference evidence="6 7" key="1">
    <citation type="submission" date="2013-10" db="EMBL/GenBank/DDBJ databases">
        <authorList>
            <consortium name="International Citrus Genome Consortium"/>
            <person name="Jenkins J."/>
            <person name="Schmutz J."/>
            <person name="Prochnik S."/>
            <person name="Rokhsar D."/>
            <person name="Gmitter F."/>
            <person name="Ollitrault P."/>
            <person name="Machado M."/>
            <person name="Talon M."/>
            <person name="Wincker P."/>
            <person name="Jaillon O."/>
            <person name="Morgante M."/>
        </authorList>
    </citation>
    <scope>NUCLEOTIDE SEQUENCE</scope>
    <source>
        <strain evidence="7">cv. Clemenules</strain>
    </source>
</reference>
<dbReference type="Gene3D" id="3.30.200.20">
    <property type="entry name" value="Phosphorylase Kinase, domain 1"/>
    <property type="match status" value="1"/>
</dbReference>
<evidence type="ECO:0000259" key="5">
    <source>
        <dbReference type="PROSITE" id="PS50011"/>
    </source>
</evidence>
<evidence type="ECO:0000256" key="3">
    <source>
        <dbReference type="ARBA" id="ARBA00023180"/>
    </source>
</evidence>
<dbReference type="AlphaFoldDB" id="V4UNL3"/>
<dbReference type="PANTHER" id="PTHR48056">
    <property type="entry name" value="LRR RECEPTOR-LIKE SERINE/THREONINE-PROTEIN KINASE-RELATED"/>
    <property type="match status" value="1"/>
</dbReference>
<dbReference type="KEGG" id="cic:CICLE_v10027072mg"/>
<dbReference type="InterPro" id="IPR032675">
    <property type="entry name" value="LRR_dom_sf"/>
</dbReference>
<dbReference type="Gene3D" id="1.10.510.10">
    <property type="entry name" value="Transferase(Phosphotransferase) domain 1"/>
    <property type="match status" value="1"/>
</dbReference>
<sequence length="368" mass="41406">MPPIIPKNLNELPHLDLSCNKLNGEISTFLSHILGILGLYVQFKIPPDLCNLVQLEYFDFSMNMLGGHIPEKNIDLCGKIMGLDYQVLTFSKLALFGTVVGSVLAIAIIVSMLWWIQRGNRQQHLSINLAMFEPSLGKLTYDQIVAGTNKFYEKNVIRGDDFGIAFKNIVQLLGYCPVGEKKLIVYEYMVKGSLNDWLRNQAKHCIIACGTARGITFLHHRFQPHIIHRDINASNILLNEDFEVKVSDFGLVRLISDCESHTSTDVAGTIGYILLACGGDIYSFSVVLLELVIRKQPTGPEFKDKNGGNLVDWVLDSTILNAYSKPSMLKMLQIVVGCIFDNPTTRPTMLRVQEFLEKYHTGENFGRY</sequence>
<dbReference type="InterPro" id="IPR050647">
    <property type="entry name" value="Plant_LRR-RLKs"/>
</dbReference>
<dbReference type="eggNOG" id="ENOG502QRD1">
    <property type="taxonomic scope" value="Eukaryota"/>
</dbReference>
<dbReference type="PROSITE" id="PS50011">
    <property type="entry name" value="PROTEIN_KINASE_DOM"/>
    <property type="match status" value="1"/>
</dbReference>
<keyword evidence="2" id="KW-0677">Repeat</keyword>
<evidence type="ECO:0000256" key="1">
    <source>
        <dbReference type="ARBA" id="ARBA00022614"/>
    </source>
</evidence>
<dbReference type="GO" id="GO:0004672">
    <property type="term" value="F:protein kinase activity"/>
    <property type="evidence" value="ECO:0007669"/>
    <property type="project" value="InterPro"/>
</dbReference>
<keyword evidence="4" id="KW-0472">Membrane</keyword>
<dbReference type="InterPro" id="IPR011009">
    <property type="entry name" value="Kinase-like_dom_sf"/>
</dbReference>
<dbReference type="Proteomes" id="UP000030687">
    <property type="component" value="Unassembled WGS sequence"/>
</dbReference>
<dbReference type="SUPFAM" id="SSF56112">
    <property type="entry name" value="Protein kinase-like (PK-like)"/>
    <property type="match status" value="1"/>
</dbReference>
<dbReference type="Gramene" id="ESR41034">
    <property type="protein sequence ID" value="ESR41034"/>
    <property type="gene ID" value="CICLE_v10027072mg"/>
</dbReference>
<gene>
    <name evidence="6" type="ORF">CICLE_v10027072mg</name>
</gene>
<dbReference type="InterPro" id="IPR001245">
    <property type="entry name" value="Ser-Thr/Tyr_kinase_cat_dom"/>
</dbReference>
<dbReference type="OMA" id="DIIWITN"/>
<organism evidence="6 7">
    <name type="scientific">Citrus clementina</name>
    <name type="common">Clementine</name>
    <name type="synonym">Citrus deliciosa x Citrus sinensis</name>
    <dbReference type="NCBI Taxonomy" id="85681"/>
    <lineage>
        <taxon>Eukaryota</taxon>
        <taxon>Viridiplantae</taxon>
        <taxon>Streptophyta</taxon>
        <taxon>Embryophyta</taxon>
        <taxon>Tracheophyta</taxon>
        <taxon>Spermatophyta</taxon>
        <taxon>Magnoliopsida</taxon>
        <taxon>eudicotyledons</taxon>
        <taxon>Gunneridae</taxon>
        <taxon>Pentapetalae</taxon>
        <taxon>rosids</taxon>
        <taxon>malvids</taxon>
        <taxon>Sapindales</taxon>
        <taxon>Rutaceae</taxon>
        <taxon>Aurantioideae</taxon>
        <taxon>Citrus</taxon>
    </lineage>
</organism>
<keyword evidence="1" id="KW-0433">Leucine-rich repeat</keyword>
<keyword evidence="4" id="KW-0812">Transmembrane</keyword>
<dbReference type="Pfam" id="PF07714">
    <property type="entry name" value="PK_Tyr_Ser-Thr"/>
    <property type="match status" value="1"/>
</dbReference>
<evidence type="ECO:0000313" key="7">
    <source>
        <dbReference type="Proteomes" id="UP000030687"/>
    </source>
</evidence>
<dbReference type="SUPFAM" id="SSF52058">
    <property type="entry name" value="L domain-like"/>
    <property type="match status" value="1"/>
</dbReference>
<dbReference type="GO" id="GO:0033612">
    <property type="term" value="F:receptor serine/threonine kinase binding"/>
    <property type="evidence" value="ECO:0007669"/>
    <property type="project" value="TreeGrafter"/>
</dbReference>
<evidence type="ECO:0000313" key="6">
    <source>
        <dbReference type="EMBL" id="ESR41034.1"/>
    </source>
</evidence>
<keyword evidence="7" id="KW-1185">Reference proteome</keyword>
<keyword evidence="4" id="KW-1133">Transmembrane helix</keyword>
<keyword evidence="3" id="KW-0325">Glycoprotein</keyword>
<accession>V4UNL3</accession>
<feature type="domain" description="Protein kinase" evidence="5">
    <location>
        <begin position="85"/>
        <end position="356"/>
    </location>
</feature>
<dbReference type="InterPro" id="IPR000719">
    <property type="entry name" value="Prot_kinase_dom"/>
</dbReference>
<proteinExistence type="predicted"/>
<dbReference type="GO" id="GO:0005524">
    <property type="term" value="F:ATP binding"/>
    <property type="evidence" value="ECO:0007669"/>
    <property type="project" value="InterPro"/>
</dbReference>
<dbReference type="PANTHER" id="PTHR48056:SF58">
    <property type="entry name" value="LEUCINE-RICH REPEAT RECEPTOR PROTEIN KINASE MSP1-LIKE ISOFORM X1"/>
    <property type="match status" value="1"/>
</dbReference>
<dbReference type="InParanoid" id="V4UNL3"/>
<dbReference type="Gene3D" id="3.80.10.10">
    <property type="entry name" value="Ribonuclease Inhibitor"/>
    <property type="match status" value="1"/>
</dbReference>
<evidence type="ECO:0000256" key="2">
    <source>
        <dbReference type="ARBA" id="ARBA00022737"/>
    </source>
</evidence>
<protein>
    <recommendedName>
        <fullName evidence="5">Protein kinase domain-containing protein</fullName>
    </recommendedName>
</protein>
<feature type="transmembrane region" description="Helical" evidence="4">
    <location>
        <begin position="93"/>
        <end position="116"/>
    </location>
</feature>
<evidence type="ECO:0000256" key="4">
    <source>
        <dbReference type="SAM" id="Phobius"/>
    </source>
</evidence>